<dbReference type="GO" id="GO:0016567">
    <property type="term" value="P:protein ubiquitination"/>
    <property type="evidence" value="ECO:0007669"/>
    <property type="project" value="InterPro"/>
</dbReference>
<dbReference type="PANTHER" id="PTHR46573">
    <property type="entry name" value="WD REPEAT, SAM AND U-BOX DOMAIN-CONTAINING PROTEIN 1"/>
    <property type="match status" value="1"/>
</dbReference>
<feature type="domain" description="U-box" evidence="2">
    <location>
        <begin position="34"/>
        <end position="106"/>
    </location>
</feature>
<evidence type="ECO:0000256" key="1">
    <source>
        <dbReference type="SAM" id="MobiDB-lite"/>
    </source>
</evidence>
<dbReference type="GO" id="GO:0004842">
    <property type="term" value="F:ubiquitin-protein transferase activity"/>
    <property type="evidence" value="ECO:0007669"/>
    <property type="project" value="InterPro"/>
</dbReference>
<dbReference type="PROSITE" id="PS51698">
    <property type="entry name" value="U_BOX"/>
    <property type="match status" value="1"/>
</dbReference>
<evidence type="ECO:0000259" key="2">
    <source>
        <dbReference type="PROSITE" id="PS51698"/>
    </source>
</evidence>
<dbReference type="PANTHER" id="PTHR46573:SF1">
    <property type="entry name" value="WD REPEAT, SAM AND U-BOX DOMAIN-CONTAINING PROTEIN 1"/>
    <property type="match status" value="1"/>
</dbReference>
<dbReference type="Gene3D" id="3.30.40.10">
    <property type="entry name" value="Zinc/RING finger domain, C3HC4 (zinc finger)"/>
    <property type="match status" value="1"/>
</dbReference>
<sequence length="274" mass="30245">MSSKAKRQRGKAAAKAPAKKRARDEDKSDKFAESVLASVTCPISHSLVVQPVVAEDGQVYERERIETWLQKKETSPFTRKPMGTQLVDSVASRSIVSSAIENGLVDAEAATAWHLGSARLKIIEKLPGGLDAAKEHLDAAAKSPEREMLLKAFKLREQVKKFGDEAAALGLGSEVERLLQYKPSGSLAGRPMTEWRDDLVEGQSVIRVIDDVDELEHLCERLAPGAEEDVGWNEDMRHLCGRECVIDCLNDECRAYGVDDDYLVPFDACILVRV</sequence>
<reference evidence="4" key="2">
    <citation type="submission" date="2021-11" db="EMBL/GenBank/DDBJ databases">
        <authorList>
            <consortium name="Genoscope - CEA"/>
            <person name="William W."/>
        </authorList>
    </citation>
    <scope>NUCLEOTIDE SEQUENCE</scope>
</reference>
<name>A0A7S4E2K5_9STRA</name>
<dbReference type="SMART" id="SM00504">
    <property type="entry name" value="Ubox"/>
    <property type="match status" value="1"/>
</dbReference>
<reference evidence="3" key="1">
    <citation type="submission" date="2021-01" db="EMBL/GenBank/DDBJ databases">
        <authorList>
            <person name="Corre E."/>
            <person name="Pelletier E."/>
            <person name="Niang G."/>
            <person name="Scheremetjew M."/>
            <person name="Finn R."/>
            <person name="Kale V."/>
            <person name="Holt S."/>
            <person name="Cochrane G."/>
            <person name="Meng A."/>
            <person name="Brown T."/>
            <person name="Cohen L."/>
        </authorList>
    </citation>
    <scope>NUCLEOTIDE SEQUENCE</scope>
    <source>
        <strain evidence="3">CCMP1756</strain>
    </source>
</reference>
<feature type="compositionally biased region" description="Basic residues" evidence="1">
    <location>
        <begin position="1"/>
        <end position="21"/>
    </location>
</feature>
<keyword evidence="5" id="KW-1185">Reference proteome</keyword>
<dbReference type="Pfam" id="PF04564">
    <property type="entry name" value="U-box"/>
    <property type="match status" value="1"/>
</dbReference>
<dbReference type="Proteomes" id="UP000789595">
    <property type="component" value="Unassembled WGS sequence"/>
</dbReference>
<dbReference type="EMBL" id="CAKKNE010000004">
    <property type="protein sequence ID" value="CAH0375441.1"/>
    <property type="molecule type" value="Genomic_DNA"/>
</dbReference>
<protein>
    <recommendedName>
        <fullName evidence="2">U-box domain-containing protein</fullName>
    </recommendedName>
</protein>
<accession>A0A7S4E2K5</accession>
<proteinExistence type="predicted"/>
<dbReference type="InterPro" id="IPR003613">
    <property type="entry name" value="Ubox_domain"/>
</dbReference>
<evidence type="ECO:0000313" key="3">
    <source>
        <dbReference type="EMBL" id="CAE0685439.1"/>
    </source>
</evidence>
<organism evidence="3">
    <name type="scientific">Pelagomonas calceolata</name>
    <dbReference type="NCBI Taxonomy" id="35677"/>
    <lineage>
        <taxon>Eukaryota</taxon>
        <taxon>Sar</taxon>
        <taxon>Stramenopiles</taxon>
        <taxon>Ochrophyta</taxon>
        <taxon>Pelagophyceae</taxon>
        <taxon>Pelagomonadales</taxon>
        <taxon>Pelagomonadaceae</taxon>
        <taxon>Pelagomonas</taxon>
    </lineage>
</organism>
<feature type="region of interest" description="Disordered" evidence="1">
    <location>
        <begin position="1"/>
        <end position="29"/>
    </location>
</feature>
<dbReference type="SUPFAM" id="SSF57850">
    <property type="entry name" value="RING/U-box"/>
    <property type="match status" value="1"/>
</dbReference>
<dbReference type="InterPro" id="IPR013083">
    <property type="entry name" value="Znf_RING/FYVE/PHD"/>
</dbReference>
<evidence type="ECO:0000313" key="5">
    <source>
        <dbReference type="Proteomes" id="UP000789595"/>
    </source>
</evidence>
<feature type="non-terminal residue" evidence="3">
    <location>
        <position position="274"/>
    </location>
</feature>
<dbReference type="AlphaFoldDB" id="A0A7S4E2K5"/>
<dbReference type="CDD" id="cd16655">
    <property type="entry name" value="RING-Ubox_WDSUB1-like"/>
    <property type="match status" value="1"/>
</dbReference>
<dbReference type="OrthoDB" id="424220at2759"/>
<dbReference type="EMBL" id="HBIW01001021">
    <property type="protein sequence ID" value="CAE0685439.1"/>
    <property type="molecule type" value="Transcribed_RNA"/>
</dbReference>
<gene>
    <name evidence="3" type="ORF">PCAL00307_LOCUS873</name>
    <name evidence="4" type="ORF">PECAL_4P27750</name>
</gene>
<dbReference type="InterPro" id="IPR052085">
    <property type="entry name" value="WD-SAM-U-box"/>
</dbReference>
<evidence type="ECO:0000313" key="4">
    <source>
        <dbReference type="EMBL" id="CAH0375441.1"/>
    </source>
</evidence>